<sequence>MATALIAVVGTEVAKLAVKTALGSLVKLIQYERFLDKTVKNGLKRLETELKMMQASIENVLSVPQDQINLVDKFWASEVKELSREIETRLQSFMSRIESTKGTFLSVGSRQVINHQIASFIKDIMMEAKQVSNQRGRYGFSSSNTSFAKKVDPRIYALYKNESDLVGLVGATNELTKMMSNCNHVSIVGMGGLGKTTLARAVYEQMKGEFDCCAFVPVGQYANDKKVLMDILHDLRIEIYGREPDERQLINQLRDAIDGQRYAYSLFPSMLASLDFNAA</sequence>
<keyword evidence="2" id="KW-1185">Reference proteome</keyword>
<proteinExistence type="predicted"/>
<dbReference type="Proteomes" id="UP001732700">
    <property type="component" value="Unassembled WGS sequence"/>
</dbReference>
<name>A0ACD6ANE1_AVESA</name>
<accession>A0ACD6ANE1</accession>
<evidence type="ECO:0000313" key="2">
    <source>
        <dbReference type="Proteomes" id="UP001732700"/>
    </source>
</evidence>
<evidence type="ECO:0000313" key="1">
    <source>
        <dbReference type="EnsemblPlants" id="AVESA.00010b.r2.UnG1427660.1.CDS.1"/>
    </source>
</evidence>
<protein>
    <submittedName>
        <fullName evidence="1">Uncharacterized protein</fullName>
    </submittedName>
</protein>
<dbReference type="EnsemblPlants" id="AVESA.00010b.r2.UnG1427660.1">
    <property type="protein sequence ID" value="AVESA.00010b.r2.UnG1427660.1.CDS.1"/>
    <property type="gene ID" value="AVESA.00010b.r2.UnG1427660"/>
</dbReference>
<reference evidence="1" key="1">
    <citation type="submission" date="2025-09" db="UniProtKB">
        <authorList>
            <consortium name="EnsemblPlants"/>
        </authorList>
    </citation>
    <scope>IDENTIFICATION</scope>
</reference>
<organism evidence="1 2">
    <name type="scientific">Avena sativa</name>
    <name type="common">Oat</name>
    <dbReference type="NCBI Taxonomy" id="4498"/>
    <lineage>
        <taxon>Eukaryota</taxon>
        <taxon>Viridiplantae</taxon>
        <taxon>Streptophyta</taxon>
        <taxon>Embryophyta</taxon>
        <taxon>Tracheophyta</taxon>
        <taxon>Spermatophyta</taxon>
        <taxon>Magnoliopsida</taxon>
        <taxon>Liliopsida</taxon>
        <taxon>Poales</taxon>
        <taxon>Poaceae</taxon>
        <taxon>BOP clade</taxon>
        <taxon>Pooideae</taxon>
        <taxon>Poodae</taxon>
        <taxon>Poeae</taxon>
        <taxon>Poeae Chloroplast Group 1 (Aveneae type)</taxon>
        <taxon>Aveninae</taxon>
        <taxon>Avena</taxon>
    </lineage>
</organism>